<dbReference type="OrthoDB" id="3640at2759"/>
<reference evidence="10 11" key="2">
    <citation type="journal article" date="2017" name="Nature">
        <title>The Apostasia genome and the evolution of orchids.</title>
        <authorList>
            <person name="Zhang G.Q."/>
            <person name="Liu K.W."/>
            <person name="Li Z."/>
            <person name="Lohaus R."/>
            <person name="Hsiao Y.Y."/>
            <person name="Niu S.C."/>
            <person name="Wang J.Y."/>
            <person name="Lin Y.C."/>
            <person name="Xu Q."/>
            <person name="Chen L.J."/>
            <person name="Yoshida K."/>
            <person name="Fujiwara S."/>
            <person name="Wang Z.W."/>
            <person name="Zhang Y.Q."/>
            <person name="Mitsuda N."/>
            <person name="Wang M."/>
            <person name="Liu G.H."/>
            <person name="Pecoraro L."/>
            <person name="Huang H.X."/>
            <person name="Xiao X.J."/>
            <person name="Lin M."/>
            <person name="Wu X.Y."/>
            <person name="Wu W.L."/>
            <person name="Chen Y.Y."/>
            <person name="Chang S.B."/>
            <person name="Sakamoto S."/>
            <person name="Ohme-Takagi M."/>
            <person name="Yagi M."/>
            <person name="Zeng S.J."/>
            <person name="Shen C.Y."/>
            <person name="Yeh C.M."/>
            <person name="Luo Y.B."/>
            <person name="Tsai W.C."/>
            <person name="Van de Peer Y."/>
            <person name="Liu Z.J."/>
        </authorList>
    </citation>
    <scope>NUCLEOTIDE SEQUENCE [LARGE SCALE GENOMIC DNA]</scope>
    <source>
        <tissue evidence="10">The whole plant</tissue>
    </source>
</reference>
<gene>
    <name evidence="10" type="primary">AMSH1</name>
    <name evidence="10" type="ORF">MA16_Dca020450</name>
</gene>
<evidence type="ECO:0000259" key="9">
    <source>
        <dbReference type="PROSITE" id="PS50249"/>
    </source>
</evidence>
<keyword evidence="3" id="KW-0645">Protease</keyword>
<keyword evidence="11" id="KW-1185">Reference proteome</keyword>
<dbReference type="GO" id="GO:0140492">
    <property type="term" value="F:metal-dependent deubiquitinase activity"/>
    <property type="evidence" value="ECO:0007669"/>
    <property type="project" value="InterPro"/>
</dbReference>
<evidence type="ECO:0000256" key="1">
    <source>
        <dbReference type="ARBA" id="ARBA00001947"/>
    </source>
</evidence>
<dbReference type="EMBL" id="KZ503841">
    <property type="protein sequence ID" value="PKU61077.1"/>
    <property type="molecule type" value="Genomic_DNA"/>
</dbReference>
<proteinExistence type="inferred from homology"/>
<organism evidence="10 11">
    <name type="scientific">Dendrobium catenatum</name>
    <dbReference type="NCBI Taxonomy" id="906689"/>
    <lineage>
        <taxon>Eukaryota</taxon>
        <taxon>Viridiplantae</taxon>
        <taxon>Streptophyta</taxon>
        <taxon>Embryophyta</taxon>
        <taxon>Tracheophyta</taxon>
        <taxon>Spermatophyta</taxon>
        <taxon>Magnoliopsida</taxon>
        <taxon>Liliopsida</taxon>
        <taxon>Asparagales</taxon>
        <taxon>Orchidaceae</taxon>
        <taxon>Epidendroideae</taxon>
        <taxon>Malaxideae</taxon>
        <taxon>Dendrobiinae</taxon>
        <taxon>Dendrobium</taxon>
    </lineage>
</organism>
<dbReference type="SMART" id="SM00232">
    <property type="entry name" value="JAB_MPN"/>
    <property type="match status" value="1"/>
</dbReference>
<dbReference type="CDD" id="cd08066">
    <property type="entry name" value="MPN_AMSH_like"/>
    <property type="match status" value="1"/>
</dbReference>
<dbReference type="PANTHER" id="PTHR12947">
    <property type="entry name" value="AMSH-LIKE PROTEASE"/>
    <property type="match status" value="1"/>
</dbReference>
<evidence type="ECO:0000256" key="6">
    <source>
        <dbReference type="ARBA" id="ARBA00022801"/>
    </source>
</evidence>
<keyword evidence="6" id="KW-0378">Hydrolase</keyword>
<accession>A0A2I0VCF1</accession>
<feature type="domain" description="MPN" evidence="9">
    <location>
        <begin position="338"/>
        <end position="468"/>
    </location>
</feature>
<comment type="similarity">
    <text evidence="2">Belongs to the peptidase M67C family.</text>
</comment>
<dbReference type="STRING" id="906689.A0A2I0VCF1"/>
<keyword evidence="7" id="KW-0862">Zinc</keyword>
<comment type="cofactor">
    <cofactor evidence="1">
        <name>Zn(2+)</name>
        <dbReference type="ChEBI" id="CHEBI:29105"/>
    </cofactor>
</comment>
<name>A0A2I0VCF1_9ASPA</name>
<dbReference type="GO" id="GO:0005768">
    <property type="term" value="C:endosome"/>
    <property type="evidence" value="ECO:0007669"/>
    <property type="project" value="TreeGrafter"/>
</dbReference>
<dbReference type="InterPro" id="IPR015063">
    <property type="entry name" value="USP8_dimer"/>
</dbReference>
<evidence type="ECO:0000313" key="10">
    <source>
        <dbReference type="EMBL" id="PKU61077.1"/>
    </source>
</evidence>
<evidence type="ECO:0000256" key="3">
    <source>
        <dbReference type="ARBA" id="ARBA00022670"/>
    </source>
</evidence>
<evidence type="ECO:0000256" key="5">
    <source>
        <dbReference type="ARBA" id="ARBA00022786"/>
    </source>
</evidence>
<dbReference type="InterPro" id="IPR037518">
    <property type="entry name" value="MPN"/>
</dbReference>
<evidence type="ECO:0000256" key="2">
    <source>
        <dbReference type="ARBA" id="ARBA00010981"/>
    </source>
</evidence>
<dbReference type="Gene3D" id="1.20.58.80">
    <property type="entry name" value="Phosphotransferase system, lactose/cellobiose-type IIA subunit"/>
    <property type="match status" value="1"/>
</dbReference>
<dbReference type="PROSITE" id="PS50249">
    <property type="entry name" value="MPN"/>
    <property type="match status" value="1"/>
</dbReference>
<keyword evidence="5" id="KW-0833">Ubl conjugation pathway</keyword>
<dbReference type="PANTHER" id="PTHR12947:SF19">
    <property type="entry name" value="AMSH-LIKE UBIQUITIN THIOESTERASE 1"/>
    <property type="match status" value="1"/>
</dbReference>
<evidence type="ECO:0000256" key="7">
    <source>
        <dbReference type="ARBA" id="ARBA00022833"/>
    </source>
</evidence>
<dbReference type="Pfam" id="PF01398">
    <property type="entry name" value="JAB"/>
    <property type="match status" value="1"/>
</dbReference>
<dbReference type="Pfam" id="PF08969">
    <property type="entry name" value="USP8_dimer"/>
    <property type="match status" value="1"/>
</dbReference>
<dbReference type="GO" id="GO:0016020">
    <property type="term" value="C:membrane"/>
    <property type="evidence" value="ECO:0007669"/>
    <property type="project" value="TreeGrafter"/>
</dbReference>
<dbReference type="SUPFAM" id="SSF140856">
    <property type="entry name" value="USP8 N-terminal domain-like"/>
    <property type="match status" value="1"/>
</dbReference>
<dbReference type="GO" id="GO:0071108">
    <property type="term" value="P:protein K48-linked deubiquitination"/>
    <property type="evidence" value="ECO:0007669"/>
    <property type="project" value="TreeGrafter"/>
</dbReference>
<evidence type="ECO:0000256" key="4">
    <source>
        <dbReference type="ARBA" id="ARBA00022723"/>
    </source>
</evidence>
<evidence type="ECO:0000256" key="8">
    <source>
        <dbReference type="ARBA" id="ARBA00023049"/>
    </source>
</evidence>
<dbReference type="GO" id="GO:0061578">
    <property type="term" value="F:K63-linked deubiquitinase activity"/>
    <property type="evidence" value="ECO:0007669"/>
    <property type="project" value="InterPro"/>
</dbReference>
<keyword evidence="4" id="KW-0479">Metal-binding</keyword>
<dbReference type="Proteomes" id="UP000233837">
    <property type="component" value="Unassembled WGS sequence"/>
</dbReference>
<keyword evidence="8" id="KW-0482">Metalloprotease</keyword>
<dbReference type="AlphaFoldDB" id="A0A2I0VCF1"/>
<reference evidence="10 11" key="1">
    <citation type="journal article" date="2016" name="Sci. Rep.">
        <title>The Dendrobium catenatum Lindl. genome sequence provides insights into polysaccharide synthase, floral development and adaptive evolution.</title>
        <authorList>
            <person name="Zhang G.Q."/>
            <person name="Xu Q."/>
            <person name="Bian C."/>
            <person name="Tsai W.C."/>
            <person name="Yeh C.M."/>
            <person name="Liu K.W."/>
            <person name="Yoshida K."/>
            <person name="Zhang L.S."/>
            <person name="Chang S.B."/>
            <person name="Chen F."/>
            <person name="Shi Y."/>
            <person name="Su Y.Y."/>
            <person name="Zhang Y.Q."/>
            <person name="Chen L.J."/>
            <person name="Yin Y."/>
            <person name="Lin M."/>
            <person name="Huang H."/>
            <person name="Deng H."/>
            <person name="Wang Z.W."/>
            <person name="Zhu S.L."/>
            <person name="Zhao X."/>
            <person name="Deng C."/>
            <person name="Niu S.C."/>
            <person name="Huang J."/>
            <person name="Wang M."/>
            <person name="Liu G.H."/>
            <person name="Yang H.J."/>
            <person name="Xiao X.J."/>
            <person name="Hsiao Y.Y."/>
            <person name="Wu W.L."/>
            <person name="Chen Y.Y."/>
            <person name="Mitsuda N."/>
            <person name="Ohme-Takagi M."/>
            <person name="Luo Y.B."/>
            <person name="Van de Peer Y."/>
            <person name="Liu Z.J."/>
        </authorList>
    </citation>
    <scope>NUCLEOTIDE SEQUENCE [LARGE SCALE GENOMIC DNA]</scope>
    <source>
        <tissue evidence="10">The whole plant</tissue>
    </source>
</reference>
<evidence type="ECO:0000313" key="11">
    <source>
        <dbReference type="Proteomes" id="UP000233837"/>
    </source>
</evidence>
<dbReference type="GO" id="GO:0046872">
    <property type="term" value="F:metal ion binding"/>
    <property type="evidence" value="ECO:0007669"/>
    <property type="project" value="UniProtKB-KW"/>
</dbReference>
<dbReference type="InterPro" id="IPR000555">
    <property type="entry name" value="JAMM/MPN+_dom"/>
</dbReference>
<dbReference type="GO" id="GO:0070536">
    <property type="term" value="P:protein K63-linked deubiquitination"/>
    <property type="evidence" value="ECO:0007669"/>
    <property type="project" value="InterPro"/>
</dbReference>
<protein>
    <submittedName>
        <fullName evidence="10">AMSH-like ubiquitin thioesterase 1</fullName>
    </submittedName>
</protein>
<dbReference type="Gene3D" id="3.40.140.10">
    <property type="entry name" value="Cytidine Deaminase, domain 2"/>
    <property type="match status" value="1"/>
</dbReference>
<dbReference type="SUPFAM" id="SSF102712">
    <property type="entry name" value="JAB1/MPN domain"/>
    <property type="match status" value="1"/>
</dbReference>
<sequence length="512" mass="57610">MKSTGIINIAASAPKLDADNRISLRNYYRIANNLIKQADIYREEKNLIDLYVMLLRFSSLITETIPYHRDYHVSLQGERIIFKKKLLHVITELEALKPDVQQRLEELNRKSRSQVSRWDRKHQNNSINNSLEWPSIKKQNLKSDSRQVYRVIGQNGVSRFPSGQQDLLPQSKPKGDWISNLSFTTLRPKEETLSRHSILGPNGLSGHWLPPNIGQLVQYPSNVDLSPIEIPSLPQPTKLDDPAMKDNGTSHQDNTMLAEVLSLHDGGASFHAEQPSSMINFDAIEVPAKMDLIRDPSPPPVRAEVEELVTMTSQLSNSLEQTSLSTNELVGSESPLEVHISTSLMESFLRVAKSNTDKHIETCGVIAGLLKSRKFFVTALIIPKQEGSTDSCQATNEEEIFEYQDKHSLFPLGWIHTHPTQSCFMSAIDVHTHYSYQVMLPEAIAIVMAPSDISRKHGIFRLTTPGGMSIIRNCDQRGFHPHSSPPDGGPIYDHCSDVYMNPSLQIDVVDLR</sequence>
<dbReference type="InterPro" id="IPR044098">
    <property type="entry name" value="STAMBP/STALP-like_MPN"/>
</dbReference>
<dbReference type="GO" id="GO:0006508">
    <property type="term" value="P:proteolysis"/>
    <property type="evidence" value="ECO:0007669"/>
    <property type="project" value="UniProtKB-KW"/>
</dbReference>